<name>A0ABT0T656_9GAMM</name>
<dbReference type="EMBL" id="JAMJPK010000012">
    <property type="protein sequence ID" value="MCL7942263.1"/>
    <property type="molecule type" value="Genomic_DNA"/>
</dbReference>
<proteinExistence type="predicted"/>
<evidence type="ECO:0000313" key="2">
    <source>
        <dbReference type="Proteomes" id="UP001165369"/>
    </source>
</evidence>
<dbReference type="RefSeq" id="WP_250063885.1">
    <property type="nucleotide sequence ID" value="NZ_JAMJPK010000012.1"/>
</dbReference>
<gene>
    <name evidence="1" type="ORF">M8009_18450</name>
</gene>
<organism evidence="1 2">
    <name type="scientific">Halomonas gemina</name>
    <dbReference type="NCBI Taxonomy" id="2945105"/>
    <lineage>
        <taxon>Bacteria</taxon>
        <taxon>Pseudomonadati</taxon>
        <taxon>Pseudomonadota</taxon>
        <taxon>Gammaproteobacteria</taxon>
        <taxon>Oceanospirillales</taxon>
        <taxon>Halomonadaceae</taxon>
        <taxon>Halomonas</taxon>
    </lineage>
</organism>
<dbReference type="Proteomes" id="UP001165369">
    <property type="component" value="Unassembled WGS sequence"/>
</dbReference>
<reference evidence="1" key="1">
    <citation type="submission" date="2022-05" db="EMBL/GenBank/DDBJ databases">
        <title>Halomonas geminus sp. nov. and Halomonas llamarensis sp. nov. isolated from high-altitude salars of the Atacama Desert.</title>
        <authorList>
            <person name="Hintersatz C."/>
            <person name="Rojas L.A."/>
            <person name="Wei T.-S."/>
            <person name="Kutschke S."/>
            <person name="Lehmann F."/>
            <person name="Jain R."/>
            <person name="Pollmann K."/>
        </authorList>
    </citation>
    <scope>NUCLEOTIDE SEQUENCE</scope>
    <source>
        <strain evidence="1">ATCH28</strain>
    </source>
</reference>
<keyword evidence="2" id="KW-1185">Reference proteome</keyword>
<evidence type="ECO:0000313" key="1">
    <source>
        <dbReference type="EMBL" id="MCL7942263.1"/>
    </source>
</evidence>
<protein>
    <submittedName>
        <fullName evidence="1">Uncharacterized protein</fullName>
    </submittedName>
</protein>
<accession>A0ABT0T656</accession>
<comment type="caution">
    <text evidence="1">The sequence shown here is derived from an EMBL/GenBank/DDBJ whole genome shotgun (WGS) entry which is preliminary data.</text>
</comment>
<sequence length="160" mass="17694">MLRVETLARRAWQLKEQGYAIDDIADAMGKPASAIELWLGRWPEIAQQEAPWHEGLSVRTVHCLSEAGIISREALVEAWKNGSIRRGQPTGINVSRLVELQHWLESTGTAVPEASPRAMIIDLPAEAEAALNHLRKVSGETASQVISRLLIEADEINRSD</sequence>